<dbReference type="Pfam" id="PF00726">
    <property type="entry name" value="IL10"/>
    <property type="match status" value="1"/>
</dbReference>
<reference evidence="11" key="2">
    <citation type="submission" date="2025-08" db="UniProtKB">
        <authorList>
            <consortium name="Ensembl"/>
        </authorList>
    </citation>
    <scope>IDENTIFICATION</scope>
</reference>
<dbReference type="RefSeq" id="XP_018614073.1">
    <property type="nucleotide sequence ID" value="XM_018758557.2"/>
</dbReference>
<comment type="subcellular location">
    <subcellularLocation>
        <location evidence="1 10">Secreted</location>
    </subcellularLocation>
</comment>
<organism evidence="11 12">
    <name type="scientific">Scleropages formosus</name>
    <name type="common">Asian bonytongue</name>
    <name type="synonym">Osteoglossum formosum</name>
    <dbReference type="NCBI Taxonomy" id="113540"/>
    <lineage>
        <taxon>Eukaryota</taxon>
        <taxon>Metazoa</taxon>
        <taxon>Chordata</taxon>
        <taxon>Craniata</taxon>
        <taxon>Vertebrata</taxon>
        <taxon>Euteleostomi</taxon>
        <taxon>Actinopterygii</taxon>
        <taxon>Neopterygii</taxon>
        <taxon>Teleostei</taxon>
        <taxon>Osteoglossocephala</taxon>
        <taxon>Osteoglossomorpha</taxon>
        <taxon>Osteoglossiformes</taxon>
        <taxon>Osteoglossidae</taxon>
        <taxon>Scleropages</taxon>
    </lineage>
</organism>
<evidence type="ECO:0000313" key="11">
    <source>
        <dbReference type="Ensembl" id="ENSSFOP00015000554.1"/>
    </source>
</evidence>
<dbReference type="PANTHER" id="PTHR48482:SF5">
    <property type="entry name" value="INTERLEUKIN-10"/>
    <property type="match status" value="1"/>
</dbReference>
<dbReference type="GO" id="GO:0006955">
    <property type="term" value="P:immune response"/>
    <property type="evidence" value="ECO:0007669"/>
    <property type="project" value="Ensembl"/>
</dbReference>
<evidence type="ECO:0000256" key="6">
    <source>
        <dbReference type="ARBA" id="ARBA00022729"/>
    </source>
</evidence>
<dbReference type="GO" id="GO:0008593">
    <property type="term" value="P:regulation of Notch signaling pathway"/>
    <property type="evidence" value="ECO:0007669"/>
    <property type="project" value="Ensembl"/>
</dbReference>
<dbReference type="PANTHER" id="PTHR48482">
    <property type="entry name" value="INTERLEUKIN-19-RELATED"/>
    <property type="match status" value="1"/>
</dbReference>
<dbReference type="PROSITE" id="PS00520">
    <property type="entry name" value="INTERLEUKIN_10"/>
    <property type="match status" value="1"/>
</dbReference>
<evidence type="ECO:0000256" key="8">
    <source>
        <dbReference type="ARBA" id="ARBA00023180"/>
    </source>
</evidence>
<gene>
    <name evidence="11" type="primary">IL10</name>
    <name evidence="11" type="synonym">il10</name>
</gene>
<dbReference type="GO" id="GO:0032496">
    <property type="term" value="P:response to lipopolysaccharide"/>
    <property type="evidence" value="ECO:0007669"/>
    <property type="project" value="Ensembl"/>
</dbReference>
<dbReference type="Ensembl" id="ENSSFOT00015000582.2">
    <property type="protein sequence ID" value="ENSSFOP00015000554.1"/>
    <property type="gene ID" value="ENSSFOG00015000464.2"/>
</dbReference>
<dbReference type="OrthoDB" id="9931894at2759"/>
<dbReference type="GO" id="GO:0005615">
    <property type="term" value="C:extracellular space"/>
    <property type="evidence" value="ECO:0007669"/>
    <property type="project" value="UniProtKB-UniRule"/>
</dbReference>
<dbReference type="GO" id="GO:0005125">
    <property type="term" value="F:cytokine activity"/>
    <property type="evidence" value="ECO:0007669"/>
    <property type="project" value="UniProtKB-UniRule"/>
</dbReference>
<feature type="signal peptide" evidence="10">
    <location>
        <begin position="1"/>
        <end position="24"/>
    </location>
</feature>
<feature type="disulfide bond" evidence="9">
    <location>
        <begin position="32"/>
        <end position="128"/>
    </location>
</feature>
<keyword evidence="8" id="KW-0325">Glycoprotein</keyword>
<dbReference type="PRINTS" id="PR01294">
    <property type="entry name" value="INTRLEUKIN10"/>
</dbReference>
<name>A0A8C9QWQ4_SCLFO</name>
<comment type="function">
    <text evidence="10">Immune regulatory cytokine.</text>
</comment>
<feature type="disulfide bond" evidence="9">
    <location>
        <begin position="81"/>
        <end position="134"/>
    </location>
</feature>
<dbReference type="SMART" id="SM00188">
    <property type="entry name" value="IL10"/>
    <property type="match status" value="1"/>
</dbReference>
<dbReference type="InterPro" id="IPR020443">
    <property type="entry name" value="IL-10/19/20/24/26"/>
</dbReference>
<dbReference type="InterPro" id="IPR009079">
    <property type="entry name" value="4_helix_cytokine-like_core"/>
</dbReference>
<dbReference type="GO" id="GO:0001817">
    <property type="term" value="P:regulation of cytokine production"/>
    <property type="evidence" value="ECO:0007669"/>
    <property type="project" value="UniProtKB-ARBA"/>
</dbReference>
<dbReference type="AlphaFoldDB" id="A0A8C9QWQ4"/>
<feature type="chain" id="PRO_5034922811" description="Interleukin family protein" evidence="10">
    <location>
        <begin position="25"/>
        <end position="180"/>
    </location>
</feature>
<dbReference type="GO" id="GO:1905298">
    <property type="term" value="P:regulation of intestinal epithelial cell development"/>
    <property type="evidence" value="ECO:0007669"/>
    <property type="project" value="Ensembl"/>
</dbReference>
<evidence type="ECO:0000256" key="1">
    <source>
        <dbReference type="ARBA" id="ARBA00004613"/>
    </source>
</evidence>
<evidence type="ECO:0000256" key="5">
    <source>
        <dbReference type="ARBA" id="ARBA00022525"/>
    </source>
</evidence>
<dbReference type="KEGG" id="sfm:108938191"/>
<proteinExistence type="inferred from homology"/>
<accession>A0A8C9QWQ4</accession>
<dbReference type="SUPFAM" id="SSF47266">
    <property type="entry name" value="4-helical cytokines"/>
    <property type="match status" value="1"/>
</dbReference>
<dbReference type="CTD" id="3586"/>
<evidence type="ECO:0000256" key="2">
    <source>
        <dbReference type="ARBA" id="ARBA00008813"/>
    </source>
</evidence>
<keyword evidence="12" id="KW-1185">Reference proteome</keyword>
<keyword evidence="6 10" id="KW-0732">Signal</keyword>
<evidence type="ECO:0000256" key="4">
    <source>
        <dbReference type="ARBA" id="ARBA00022514"/>
    </source>
</evidence>
<dbReference type="Gene3D" id="1.20.1250.10">
    <property type="match status" value="1"/>
</dbReference>
<comment type="subunit">
    <text evidence="3">Homodimer. Interacts with IL10RA and IL10RB.</text>
</comment>
<keyword evidence="4 10" id="KW-0202">Cytokine</keyword>
<evidence type="ECO:0000256" key="7">
    <source>
        <dbReference type="ARBA" id="ARBA00023157"/>
    </source>
</evidence>
<reference evidence="11 12" key="1">
    <citation type="submission" date="2019-04" db="EMBL/GenBank/DDBJ databases">
        <authorList>
            <consortium name="Wellcome Sanger Institute Data Sharing"/>
        </authorList>
    </citation>
    <scope>NUCLEOTIDE SEQUENCE [LARGE SCALE GENOMIC DNA]</scope>
</reference>
<sequence length="180" mass="21031">MFFSSLTCVPLCTVALLLVASAQSRHCTDSCCSFVENFPARLKQLRVSFDEIKQYYQENDELEMALLDENILQEFKSPFGCQAMNEVLRFYLDIVLPTATQKVRQDYSKPIDIIGNIFLDLKKQVIQCRNFFSCKKHLSLDSIMTTYKKMQNKGLYKAMGELDVLFNYIEEYMVSKRKRH</sequence>
<comment type="similarity">
    <text evidence="2 10">Belongs to the IL-10 family.</text>
</comment>
<evidence type="ECO:0000256" key="10">
    <source>
        <dbReference type="RuleBase" id="RU368043"/>
    </source>
</evidence>
<reference evidence="11" key="3">
    <citation type="submission" date="2025-09" db="UniProtKB">
        <authorList>
            <consortium name="Ensembl"/>
        </authorList>
    </citation>
    <scope>IDENTIFICATION</scope>
</reference>
<dbReference type="InterPro" id="IPR020423">
    <property type="entry name" value="IL-10_CS"/>
</dbReference>
<keyword evidence="7 9" id="KW-1015">Disulfide bond</keyword>
<dbReference type="GeneTree" id="ENSGT00950000183124"/>
<dbReference type="GO" id="GO:0042742">
    <property type="term" value="P:defense response to bacterium"/>
    <property type="evidence" value="ECO:0007669"/>
    <property type="project" value="Ensembl"/>
</dbReference>
<evidence type="ECO:0000256" key="3">
    <source>
        <dbReference type="ARBA" id="ARBA00011144"/>
    </source>
</evidence>
<protein>
    <recommendedName>
        <fullName evidence="10">Interleukin family protein</fullName>
    </recommendedName>
</protein>
<dbReference type="GO" id="GO:0050728">
    <property type="term" value="P:negative regulation of inflammatory response"/>
    <property type="evidence" value="ECO:0007669"/>
    <property type="project" value="Ensembl"/>
</dbReference>
<keyword evidence="5 10" id="KW-0964">Secreted</keyword>
<evidence type="ECO:0000256" key="9">
    <source>
        <dbReference type="PIRSR" id="PIRSR620443-50"/>
    </source>
</evidence>
<dbReference type="Proteomes" id="UP000694397">
    <property type="component" value="Chromosome 2"/>
</dbReference>
<dbReference type="GeneID" id="108938191"/>
<evidence type="ECO:0000313" key="12">
    <source>
        <dbReference type="Proteomes" id="UP000694397"/>
    </source>
</evidence>
<dbReference type="InterPro" id="IPR000098">
    <property type="entry name" value="IL-10"/>
</dbReference>